<sequence length="180" mass="18492">MAGAGLVILAIDVVTKIAAVASLSDRAPIELLPGVLDLRLTRNPGAAFSIAGGATVLFSIVALVVVVIIVRTARTLTSLSWAVVLGLLLGGALGNLSDRIFRAPAPLRGHVVDWIHLHNWPVFNIADSAIVIGGVVAVILAAFGTALDSQPAPRDGQPNPDGPAGPDGRHATDIDDRDGQ</sequence>
<evidence type="ECO:0000313" key="13">
    <source>
        <dbReference type="Proteomes" id="UP000035425"/>
    </source>
</evidence>
<dbReference type="PANTHER" id="PTHR33695">
    <property type="entry name" value="LIPOPROTEIN SIGNAL PEPTIDASE"/>
    <property type="match status" value="1"/>
</dbReference>
<dbReference type="Pfam" id="PF01252">
    <property type="entry name" value="Peptidase_A8"/>
    <property type="match status" value="1"/>
</dbReference>
<gene>
    <name evidence="9" type="primary">lspA</name>
    <name evidence="12" type="ORF">FrCorBMG51_05145</name>
</gene>
<dbReference type="RefSeq" id="WP_047221994.1">
    <property type="nucleotide sequence ID" value="NZ_JWIO01000005.1"/>
</dbReference>
<keyword evidence="8 9" id="KW-0472">Membrane</keyword>
<reference evidence="12 13" key="1">
    <citation type="submission" date="2014-12" db="EMBL/GenBank/DDBJ databases">
        <title>Frankia sp. BMG5.1 draft genome.</title>
        <authorList>
            <person name="Gtari M."/>
            <person name="Ghodhbane-Gtari F."/>
            <person name="Nouioui I."/>
            <person name="Ktari A."/>
            <person name="Hezbri K."/>
            <person name="Mimouni W."/>
            <person name="Sbissi I."/>
            <person name="Ayari A."/>
            <person name="Yamanaka T."/>
            <person name="Normand P."/>
            <person name="Tisa L.S."/>
            <person name="Boudabous A."/>
        </authorList>
    </citation>
    <scope>NUCLEOTIDE SEQUENCE [LARGE SCALE GENOMIC DNA]</scope>
    <source>
        <strain evidence="12 13">BMG5.1</strain>
    </source>
</reference>
<organism evidence="12 13">
    <name type="scientific">Protofrankia coriariae</name>
    <dbReference type="NCBI Taxonomy" id="1562887"/>
    <lineage>
        <taxon>Bacteria</taxon>
        <taxon>Bacillati</taxon>
        <taxon>Actinomycetota</taxon>
        <taxon>Actinomycetes</taxon>
        <taxon>Frankiales</taxon>
        <taxon>Frankiaceae</taxon>
        <taxon>Protofrankia</taxon>
    </lineage>
</organism>
<feature type="transmembrane region" description="Helical" evidence="9">
    <location>
        <begin position="129"/>
        <end position="147"/>
    </location>
</feature>
<evidence type="ECO:0000256" key="1">
    <source>
        <dbReference type="ARBA" id="ARBA00006139"/>
    </source>
</evidence>
<evidence type="ECO:0000256" key="8">
    <source>
        <dbReference type="ARBA" id="ARBA00023136"/>
    </source>
</evidence>
<dbReference type="Proteomes" id="UP000035425">
    <property type="component" value="Unassembled WGS sequence"/>
</dbReference>
<comment type="pathway">
    <text evidence="9">Protein modification; lipoprotein biosynthesis (signal peptide cleavage).</text>
</comment>
<dbReference type="PRINTS" id="PR00781">
    <property type="entry name" value="LIPOSIGPTASE"/>
</dbReference>
<keyword evidence="6 9" id="KW-0378">Hydrolase</keyword>
<keyword evidence="13" id="KW-1185">Reference proteome</keyword>
<protein>
    <recommendedName>
        <fullName evidence="9">Lipoprotein signal peptidase</fullName>
        <ecNumber evidence="9">3.4.23.36</ecNumber>
    </recommendedName>
    <alternativeName>
        <fullName evidence="9">Prolipoprotein signal peptidase</fullName>
    </alternativeName>
    <alternativeName>
        <fullName evidence="9">Signal peptidase II</fullName>
        <shortName evidence="9">SPase II</shortName>
    </alternativeName>
</protein>
<comment type="subcellular location">
    <subcellularLocation>
        <location evidence="9">Cell membrane</location>
        <topology evidence="9">Multi-pass membrane protein</topology>
    </subcellularLocation>
</comment>
<comment type="catalytic activity">
    <reaction evidence="9">
        <text>Release of signal peptides from bacterial membrane prolipoproteins. Hydrolyzes -Xaa-Yaa-Zaa-|-(S,diacylglyceryl)Cys-, in which Xaa is hydrophobic (preferably Leu), and Yaa (Ala or Ser) and Zaa (Gly or Ala) have small, neutral side chains.</text>
        <dbReference type="EC" id="3.4.23.36"/>
    </reaction>
</comment>
<evidence type="ECO:0000256" key="9">
    <source>
        <dbReference type="HAMAP-Rule" id="MF_00161"/>
    </source>
</evidence>
<evidence type="ECO:0000313" key="12">
    <source>
        <dbReference type="EMBL" id="KLL12430.1"/>
    </source>
</evidence>
<keyword evidence="4 9" id="KW-0812">Transmembrane</keyword>
<evidence type="ECO:0000256" key="7">
    <source>
        <dbReference type="ARBA" id="ARBA00022989"/>
    </source>
</evidence>
<feature type="active site" evidence="9">
    <location>
        <position position="113"/>
    </location>
</feature>
<feature type="transmembrane region" description="Helical" evidence="9">
    <location>
        <begin position="76"/>
        <end position="96"/>
    </location>
</feature>
<keyword evidence="7 9" id="KW-1133">Transmembrane helix</keyword>
<feature type="region of interest" description="Disordered" evidence="11">
    <location>
        <begin position="149"/>
        <end position="180"/>
    </location>
</feature>
<feature type="compositionally biased region" description="Basic and acidic residues" evidence="11">
    <location>
        <begin position="167"/>
        <end position="180"/>
    </location>
</feature>
<comment type="function">
    <text evidence="9">This protein specifically catalyzes the removal of signal peptides from prolipoproteins.</text>
</comment>
<keyword evidence="3 9" id="KW-0645">Protease</keyword>
<comment type="caution">
    <text evidence="9">Lacks conserved residue(s) required for the propagation of feature annotation.</text>
</comment>
<evidence type="ECO:0000256" key="4">
    <source>
        <dbReference type="ARBA" id="ARBA00022692"/>
    </source>
</evidence>
<evidence type="ECO:0000256" key="11">
    <source>
        <dbReference type="SAM" id="MobiDB-lite"/>
    </source>
</evidence>
<evidence type="ECO:0000256" key="6">
    <source>
        <dbReference type="ARBA" id="ARBA00022801"/>
    </source>
</evidence>
<dbReference type="PANTHER" id="PTHR33695:SF1">
    <property type="entry name" value="LIPOPROTEIN SIGNAL PEPTIDASE"/>
    <property type="match status" value="1"/>
</dbReference>
<evidence type="ECO:0000256" key="3">
    <source>
        <dbReference type="ARBA" id="ARBA00022670"/>
    </source>
</evidence>
<dbReference type="HAMAP" id="MF_00161">
    <property type="entry name" value="LspA"/>
    <property type="match status" value="1"/>
</dbReference>
<dbReference type="EMBL" id="JWIO01000005">
    <property type="protein sequence ID" value="KLL12430.1"/>
    <property type="molecule type" value="Genomic_DNA"/>
</dbReference>
<keyword evidence="5 9" id="KW-0064">Aspartyl protease</keyword>
<name>A0ABR5F6S3_9ACTN</name>
<dbReference type="InterPro" id="IPR001872">
    <property type="entry name" value="Peptidase_A8"/>
</dbReference>
<accession>A0ABR5F6S3</accession>
<evidence type="ECO:0000256" key="2">
    <source>
        <dbReference type="ARBA" id="ARBA00022475"/>
    </source>
</evidence>
<keyword evidence="2 9" id="KW-1003">Cell membrane</keyword>
<feature type="transmembrane region" description="Helical" evidence="9">
    <location>
        <begin position="46"/>
        <end position="69"/>
    </location>
</feature>
<dbReference type="EC" id="3.4.23.36" evidence="9"/>
<comment type="caution">
    <text evidence="12">The sequence shown here is derived from an EMBL/GenBank/DDBJ whole genome shotgun (WGS) entry which is preliminary data.</text>
</comment>
<evidence type="ECO:0000256" key="10">
    <source>
        <dbReference type="RuleBase" id="RU004181"/>
    </source>
</evidence>
<evidence type="ECO:0000256" key="5">
    <source>
        <dbReference type="ARBA" id="ARBA00022750"/>
    </source>
</evidence>
<dbReference type="NCBIfam" id="TIGR00077">
    <property type="entry name" value="lspA"/>
    <property type="match status" value="1"/>
</dbReference>
<feature type="active site" evidence="9">
    <location>
        <position position="127"/>
    </location>
</feature>
<comment type="similarity">
    <text evidence="1 9 10">Belongs to the peptidase A8 family.</text>
</comment>
<proteinExistence type="inferred from homology"/>